<dbReference type="GO" id="GO:0004497">
    <property type="term" value="F:monooxygenase activity"/>
    <property type="evidence" value="ECO:0007669"/>
    <property type="project" value="UniProtKB-KW"/>
</dbReference>
<proteinExistence type="inferred from homology"/>
<evidence type="ECO:0000256" key="2">
    <source>
        <dbReference type="ARBA" id="ARBA00010617"/>
    </source>
</evidence>
<dbReference type="InterPro" id="IPR001128">
    <property type="entry name" value="Cyt_P450"/>
</dbReference>
<evidence type="ECO:0000256" key="7">
    <source>
        <dbReference type="RuleBase" id="RU000461"/>
    </source>
</evidence>
<comment type="similarity">
    <text evidence="2 7">Belongs to the cytochrome P450 family.</text>
</comment>
<dbReference type="AlphaFoldDB" id="A0A8J2WHN5"/>
<dbReference type="InterPro" id="IPR017972">
    <property type="entry name" value="Cyt_P450_CS"/>
</dbReference>
<feature type="binding site" description="axial binding residue" evidence="6">
    <location>
        <position position="447"/>
    </location>
    <ligand>
        <name>heme</name>
        <dbReference type="ChEBI" id="CHEBI:30413"/>
    </ligand>
    <ligandPart>
        <name>Fe</name>
        <dbReference type="ChEBI" id="CHEBI:18248"/>
    </ligandPart>
</feature>
<evidence type="ECO:0000256" key="4">
    <source>
        <dbReference type="ARBA" id="ARBA00023004"/>
    </source>
</evidence>
<evidence type="ECO:0000256" key="5">
    <source>
        <dbReference type="ARBA" id="ARBA00023033"/>
    </source>
</evidence>
<dbReference type="PRINTS" id="PR00463">
    <property type="entry name" value="EP450I"/>
</dbReference>
<accession>A0A8J2WHN5</accession>
<dbReference type="OrthoDB" id="1470350at2759"/>
<evidence type="ECO:0000256" key="3">
    <source>
        <dbReference type="ARBA" id="ARBA00022617"/>
    </source>
</evidence>
<keyword evidence="7" id="KW-0560">Oxidoreductase</keyword>
<evidence type="ECO:0008006" key="10">
    <source>
        <dbReference type="Google" id="ProtNLM"/>
    </source>
</evidence>
<dbReference type="SUPFAM" id="SSF48264">
    <property type="entry name" value="Cytochrome P450"/>
    <property type="match status" value="1"/>
</dbReference>
<evidence type="ECO:0000256" key="1">
    <source>
        <dbReference type="ARBA" id="ARBA00001971"/>
    </source>
</evidence>
<dbReference type="InterPro" id="IPR002401">
    <property type="entry name" value="Cyt_P450_E_grp-I"/>
</dbReference>
<comment type="caution">
    <text evidence="8">The sequence shown here is derived from an EMBL/GenBank/DDBJ whole genome shotgun (WGS) entry which is preliminary data.</text>
</comment>
<reference evidence="8" key="1">
    <citation type="submission" date="2021-11" db="EMBL/GenBank/DDBJ databases">
        <authorList>
            <person name="Schell T."/>
        </authorList>
    </citation>
    <scope>NUCLEOTIDE SEQUENCE</scope>
    <source>
        <strain evidence="8">M5</strain>
    </source>
</reference>
<keyword evidence="6 7" id="KW-0479">Metal-binding</keyword>
<dbReference type="GO" id="GO:0016705">
    <property type="term" value="F:oxidoreductase activity, acting on paired donors, with incorporation or reduction of molecular oxygen"/>
    <property type="evidence" value="ECO:0007669"/>
    <property type="project" value="InterPro"/>
</dbReference>
<dbReference type="InterPro" id="IPR036396">
    <property type="entry name" value="Cyt_P450_sf"/>
</dbReference>
<keyword evidence="9" id="KW-1185">Reference proteome</keyword>
<organism evidence="8 9">
    <name type="scientific">Daphnia galeata</name>
    <dbReference type="NCBI Taxonomy" id="27404"/>
    <lineage>
        <taxon>Eukaryota</taxon>
        <taxon>Metazoa</taxon>
        <taxon>Ecdysozoa</taxon>
        <taxon>Arthropoda</taxon>
        <taxon>Crustacea</taxon>
        <taxon>Branchiopoda</taxon>
        <taxon>Diplostraca</taxon>
        <taxon>Cladocera</taxon>
        <taxon>Anomopoda</taxon>
        <taxon>Daphniidae</taxon>
        <taxon>Daphnia</taxon>
    </lineage>
</organism>
<evidence type="ECO:0000313" key="8">
    <source>
        <dbReference type="EMBL" id="CAH0104721.1"/>
    </source>
</evidence>
<keyword evidence="4 6" id="KW-0408">Iron</keyword>
<evidence type="ECO:0000256" key="6">
    <source>
        <dbReference type="PIRSR" id="PIRSR602401-1"/>
    </source>
</evidence>
<sequence>MLNFVFFFFVALIAWFYWRWENSFFVRQIDNIPGPLKLPLFGNIFAFPRDGPGLLQIFNVKWTKAHGHIYRFWRGVFPIVNISSPSDVEAILTSQVHINKSITGTFLLPWLGDGLLLSGGNKWRKDRKLLTPAFHFQILDGFFDVFNRNSQILAEQINKKLVDVNEVDIYPMTSRCTLDIICEAAMGIQIDAQVNHDSEYITAIDRVEAMIQGRINSLLGLLPDWFYFQFTSHGRQLQKNLDIVHDFTRKVMVARKNIVDQQDADGSECDFGPKKRRRAFLDLLLEAARNGADMSETDIISQVDTFMFEGHDTTSAAVTWFLYCMATHPAEQDRVYEELYECFGDSDKPCTLEDLSKLKYLDCCIKESLRRHPPVPLIRRRINEDVRLSGYNVPADTSLGIQIYALHHNEEFFADPETFKPERFEADQIIGRNPFAYVPFSAGPRNCIGQKFALYEDKVIVTTLLRQFRFGIDLSRLPIRESFNMILKPDGGMPLLIAPRR</sequence>
<dbReference type="Pfam" id="PF00067">
    <property type="entry name" value="p450"/>
    <property type="match status" value="1"/>
</dbReference>
<dbReference type="PANTHER" id="PTHR24291:SF201">
    <property type="entry name" value="CYTOCHROME P450, FAMILY 4, SUBFAMILY B, POLYPEPTIDE 7"/>
    <property type="match status" value="1"/>
</dbReference>
<dbReference type="CDD" id="cd20628">
    <property type="entry name" value="CYP4"/>
    <property type="match status" value="1"/>
</dbReference>
<comment type="cofactor">
    <cofactor evidence="1 6">
        <name>heme</name>
        <dbReference type="ChEBI" id="CHEBI:30413"/>
    </cofactor>
</comment>
<dbReference type="EMBL" id="CAKKLH010000151">
    <property type="protein sequence ID" value="CAH0104721.1"/>
    <property type="molecule type" value="Genomic_DNA"/>
</dbReference>
<dbReference type="PANTHER" id="PTHR24291">
    <property type="entry name" value="CYTOCHROME P450 FAMILY 4"/>
    <property type="match status" value="1"/>
</dbReference>
<dbReference type="InterPro" id="IPR050196">
    <property type="entry name" value="Cytochrome_P450_Monoox"/>
</dbReference>
<dbReference type="PROSITE" id="PS00086">
    <property type="entry name" value="CYTOCHROME_P450"/>
    <property type="match status" value="1"/>
</dbReference>
<dbReference type="Gene3D" id="1.10.630.10">
    <property type="entry name" value="Cytochrome P450"/>
    <property type="match status" value="1"/>
</dbReference>
<evidence type="ECO:0000313" key="9">
    <source>
        <dbReference type="Proteomes" id="UP000789390"/>
    </source>
</evidence>
<name>A0A8J2WHN5_9CRUS</name>
<keyword evidence="5 7" id="KW-0503">Monooxygenase</keyword>
<gene>
    <name evidence="8" type="ORF">DGAL_LOCUS7635</name>
</gene>
<keyword evidence="3 6" id="KW-0349">Heme</keyword>
<dbReference type="GO" id="GO:0005506">
    <property type="term" value="F:iron ion binding"/>
    <property type="evidence" value="ECO:0007669"/>
    <property type="project" value="InterPro"/>
</dbReference>
<protein>
    <recommendedName>
        <fullName evidence="10">Cytochrome P450</fullName>
    </recommendedName>
</protein>
<dbReference type="PRINTS" id="PR00385">
    <property type="entry name" value="P450"/>
</dbReference>
<dbReference type="Proteomes" id="UP000789390">
    <property type="component" value="Unassembled WGS sequence"/>
</dbReference>
<dbReference type="GO" id="GO:0020037">
    <property type="term" value="F:heme binding"/>
    <property type="evidence" value="ECO:0007669"/>
    <property type="project" value="InterPro"/>
</dbReference>